<keyword evidence="1" id="KW-0472">Membrane</keyword>
<dbReference type="InterPro" id="IPR005133">
    <property type="entry name" value="PhaG_MnhG_YufB"/>
</dbReference>
<name>H8Z237_9GAMM</name>
<dbReference type="AlphaFoldDB" id="H8Z237"/>
<dbReference type="Pfam" id="PF03334">
    <property type="entry name" value="PhaG_MnhG_YufB"/>
    <property type="match status" value="1"/>
</dbReference>
<dbReference type="RefSeq" id="WP_009148147.1">
    <property type="nucleotide sequence ID" value="NZ_CP121471.1"/>
</dbReference>
<proteinExistence type="predicted"/>
<dbReference type="OrthoDB" id="9813804at2"/>
<feature type="transmembrane region" description="Helical" evidence="1">
    <location>
        <begin position="69"/>
        <end position="87"/>
    </location>
</feature>
<accession>H8Z237</accession>
<reference evidence="2 3" key="2">
    <citation type="submission" date="2011-11" db="EMBL/GenBank/DDBJ databases">
        <authorList>
            <consortium name="US DOE Joint Genome Institute"/>
            <person name="Lucas S."/>
            <person name="Han J."/>
            <person name="Lapidus A."/>
            <person name="Cheng J.-F."/>
            <person name="Goodwin L."/>
            <person name="Pitluck S."/>
            <person name="Peters L."/>
            <person name="Ovchinnikova G."/>
            <person name="Zhang X."/>
            <person name="Detter J.C."/>
            <person name="Han C."/>
            <person name="Tapia R."/>
            <person name="Land M."/>
            <person name="Hauser L."/>
            <person name="Kyrpides N."/>
            <person name="Ivanova N."/>
            <person name="Pagani I."/>
            <person name="Vogl K."/>
            <person name="Liu Z."/>
            <person name="Overmann J."/>
            <person name="Frigaard N.-U."/>
            <person name="Bryant D."/>
            <person name="Woyke T."/>
        </authorList>
    </citation>
    <scope>NUCLEOTIDE SEQUENCE [LARGE SCALE GENOMIC DNA]</scope>
    <source>
        <strain evidence="2 3">970</strain>
    </source>
</reference>
<keyword evidence="1" id="KW-1133">Transmembrane helix</keyword>
<evidence type="ECO:0000256" key="1">
    <source>
        <dbReference type="SAM" id="Phobius"/>
    </source>
</evidence>
<gene>
    <name evidence="2" type="ORF">Thi970DRAFT_01775</name>
</gene>
<feature type="transmembrane region" description="Helical" evidence="1">
    <location>
        <begin position="43"/>
        <end position="63"/>
    </location>
</feature>
<dbReference type="PANTHER" id="PTHR34703">
    <property type="entry name" value="ANTIPORTER SUBUNIT MNHG2-RELATED"/>
    <property type="match status" value="1"/>
</dbReference>
<evidence type="ECO:0000313" key="3">
    <source>
        <dbReference type="Proteomes" id="UP000002964"/>
    </source>
</evidence>
<organism evidence="2 3">
    <name type="scientific">Thiorhodovibrio frisius</name>
    <dbReference type="NCBI Taxonomy" id="631362"/>
    <lineage>
        <taxon>Bacteria</taxon>
        <taxon>Pseudomonadati</taxon>
        <taxon>Pseudomonadota</taxon>
        <taxon>Gammaproteobacteria</taxon>
        <taxon>Chromatiales</taxon>
        <taxon>Chromatiaceae</taxon>
        <taxon>Thiorhodovibrio</taxon>
    </lineage>
</organism>
<dbReference type="STRING" id="631362.Thi970DRAFT_01775"/>
<keyword evidence="3" id="KW-1185">Reference proteome</keyword>
<evidence type="ECO:0000313" key="2">
    <source>
        <dbReference type="EMBL" id="EIC21562.1"/>
    </source>
</evidence>
<reference evidence="3" key="1">
    <citation type="submission" date="2011-06" db="EMBL/GenBank/DDBJ databases">
        <authorList>
            <consortium name="US DOE Joint Genome Institute (JGI-PGF)"/>
            <person name="Lucas S."/>
            <person name="Han J."/>
            <person name="Lapidus A."/>
            <person name="Cheng J.-F."/>
            <person name="Goodwin L."/>
            <person name="Pitluck S."/>
            <person name="Peters L."/>
            <person name="Land M.L."/>
            <person name="Hauser L."/>
            <person name="Vogl K."/>
            <person name="Liu Z."/>
            <person name="Overmann J."/>
            <person name="Frigaard N.-U."/>
            <person name="Bryant D.A."/>
            <person name="Woyke T.J."/>
        </authorList>
    </citation>
    <scope>NUCLEOTIDE SEQUENCE [LARGE SCALE GENOMIC DNA]</scope>
    <source>
        <strain evidence="3">970</strain>
    </source>
</reference>
<protein>
    <submittedName>
        <fullName evidence="2">Multisubunit Na+/H+ antiporter, MnhG subunit</fullName>
    </submittedName>
</protein>
<keyword evidence="1" id="KW-0812">Transmembrane</keyword>
<feature type="transmembrane region" description="Helical" evidence="1">
    <location>
        <begin position="6"/>
        <end position="31"/>
    </location>
</feature>
<dbReference type="EMBL" id="JH603169">
    <property type="protein sequence ID" value="EIC21562.1"/>
    <property type="molecule type" value="Genomic_DNA"/>
</dbReference>
<dbReference type="PANTHER" id="PTHR34703:SF1">
    <property type="entry name" value="ANTIPORTER SUBUNIT MNHG2-RELATED"/>
    <property type="match status" value="1"/>
</dbReference>
<sequence length="99" mass="10663">MTTLLMIYSIVVIGAGLVFFAAGTLGLLRLPDLFTRLHALTKADNLGLGLVILGLLPWAPSLWYALELFLIWLLVLLGGATGAHLIAKRALHGDGEDRQ</sequence>
<dbReference type="eggNOG" id="COG1320">
    <property type="taxonomic scope" value="Bacteria"/>
</dbReference>
<dbReference type="Proteomes" id="UP000002964">
    <property type="component" value="Unassembled WGS sequence"/>
</dbReference>
<dbReference type="HOGENOM" id="CLU_121334_2_0_6"/>
<dbReference type="GO" id="GO:0015385">
    <property type="term" value="F:sodium:proton antiporter activity"/>
    <property type="evidence" value="ECO:0007669"/>
    <property type="project" value="TreeGrafter"/>
</dbReference>